<dbReference type="CDD" id="cd02803">
    <property type="entry name" value="OYE_like_FMN_family"/>
    <property type="match status" value="1"/>
</dbReference>
<gene>
    <name evidence="4" type="ORF">N782_01590</name>
</gene>
<dbReference type="AlphaFoldDB" id="A0A0A2TAI2"/>
<name>A0A0A2TAI2_9BACI</name>
<dbReference type="PANTHER" id="PTHR43656:SF2">
    <property type="entry name" value="BINDING OXIDOREDUCTASE, PUTATIVE (AFU_ORTHOLOGUE AFUA_2G08260)-RELATED"/>
    <property type="match status" value="1"/>
</dbReference>
<dbReference type="GO" id="GO:0010181">
    <property type="term" value="F:FMN binding"/>
    <property type="evidence" value="ECO:0007669"/>
    <property type="project" value="InterPro"/>
</dbReference>
<dbReference type="Proteomes" id="UP000030147">
    <property type="component" value="Unassembled WGS sequence"/>
</dbReference>
<evidence type="ECO:0000313" key="4">
    <source>
        <dbReference type="EMBL" id="KGP71101.1"/>
    </source>
</evidence>
<keyword evidence="5" id="KW-1185">Reference proteome</keyword>
<dbReference type="InterPro" id="IPR013785">
    <property type="entry name" value="Aldolase_TIM"/>
</dbReference>
<dbReference type="InterPro" id="IPR001155">
    <property type="entry name" value="OxRdtase_FMN_N"/>
</dbReference>
<keyword evidence="2" id="KW-0560">Oxidoreductase</keyword>
<dbReference type="STRING" id="1385514.N782_01590"/>
<dbReference type="RefSeq" id="WP_036823907.1">
    <property type="nucleotide sequence ID" value="NZ_AVBF01000084.1"/>
</dbReference>
<evidence type="ECO:0000256" key="1">
    <source>
        <dbReference type="ARBA" id="ARBA00022630"/>
    </source>
</evidence>
<dbReference type="SUPFAM" id="SSF51395">
    <property type="entry name" value="FMN-linked oxidoreductases"/>
    <property type="match status" value="1"/>
</dbReference>
<organism evidence="4 5">
    <name type="scientific">Pontibacillus yanchengensis Y32</name>
    <dbReference type="NCBI Taxonomy" id="1385514"/>
    <lineage>
        <taxon>Bacteria</taxon>
        <taxon>Bacillati</taxon>
        <taxon>Bacillota</taxon>
        <taxon>Bacilli</taxon>
        <taxon>Bacillales</taxon>
        <taxon>Bacillaceae</taxon>
        <taxon>Pontibacillus</taxon>
    </lineage>
</organism>
<feature type="domain" description="NADH:flavin oxidoreductase/NADH oxidase N-terminal" evidence="3">
    <location>
        <begin position="8"/>
        <end position="343"/>
    </location>
</feature>
<dbReference type="Pfam" id="PF00724">
    <property type="entry name" value="Oxidored_FMN"/>
    <property type="match status" value="1"/>
</dbReference>
<dbReference type="OrthoDB" id="9772736at2"/>
<reference evidence="4 5" key="1">
    <citation type="journal article" date="2015" name="Stand. Genomic Sci.">
        <title>High quality draft genome sequence of the moderately halophilic bacterium Pontibacillus yanchengensis Y32(T) and comparison among Pontibacillus genomes.</title>
        <authorList>
            <person name="Huang J."/>
            <person name="Qiao Z.X."/>
            <person name="Tang J.W."/>
            <person name="Wang G."/>
        </authorList>
    </citation>
    <scope>NUCLEOTIDE SEQUENCE [LARGE SCALE GENOMIC DNA]</scope>
    <source>
        <strain evidence="4 5">Y32</strain>
    </source>
</reference>
<dbReference type="PANTHER" id="PTHR43656">
    <property type="entry name" value="BINDING OXIDOREDUCTASE, PUTATIVE (AFU_ORTHOLOGUE AFUA_2G08260)-RELATED"/>
    <property type="match status" value="1"/>
</dbReference>
<comment type="caution">
    <text evidence="4">The sequence shown here is derived from an EMBL/GenBank/DDBJ whole genome shotgun (WGS) entry which is preliminary data.</text>
</comment>
<sequence>MTTDYSTLFEQTHIGTIPFSNRYIVAPMTRVTANKDGTANDTMKTYYERYAKGGFSGIISEGIYIDDAHSQGYDNQPGLVTEQHKNAWKDIVDQVHEYDTKIVAQLMHAGGQVQGNAYTDETIAPSAVAPKGEQLGFYGGSGPFPTPREMTKEDINQVIASFEHAASLAKEAGFDGVEIHGANGYLLDEFLTDYMNQRTDEYGGSIEAGLTIILEIIKAIREKVGEDYMIGIRLSQGKVSDQSYRWPNGEHDARTIFGTLGDEALDYIHVTDGDGTAPGFGDDTRSMAQAASEFGGKPVIANGKLGDPDQALKAVVEEKADFVSLGTGALANPDTPHRVENGDELKDFDAESILFPIAHIKDLELNAEIK</sequence>
<dbReference type="EMBL" id="AVBF01000084">
    <property type="protein sequence ID" value="KGP71101.1"/>
    <property type="molecule type" value="Genomic_DNA"/>
</dbReference>
<evidence type="ECO:0000313" key="5">
    <source>
        <dbReference type="Proteomes" id="UP000030147"/>
    </source>
</evidence>
<protein>
    <submittedName>
        <fullName evidence="4">NADH:flavin oxidoreductase</fullName>
    </submittedName>
</protein>
<dbReference type="Gene3D" id="3.20.20.70">
    <property type="entry name" value="Aldolase class I"/>
    <property type="match status" value="1"/>
</dbReference>
<dbReference type="eggNOG" id="COG1902">
    <property type="taxonomic scope" value="Bacteria"/>
</dbReference>
<evidence type="ECO:0000259" key="3">
    <source>
        <dbReference type="Pfam" id="PF00724"/>
    </source>
</evidence>
<evidence type="ECO:0000256" key="2">
    <source>
        <dbReference type="ARBA" id="ARBA00023002"/>
    </source>
</evidence>
<dbReference type="GO" id="GO:0016491">
    <property type="term" value="F:oxidoreductase activity"/>
    <property type="evidence" value="ECO:0007669"/>
    <property type="project" value="UniProtKB-KW"/>
</dbReference>
<keyword evidence="1" id="KW-0285">Flavoprotein</keyword>
<proteinExistence type="predicted"/>
<dbReference type="InterPro" id="IPR051799">
    <property type="entry name" value="NADH_flavin_oxidoreductase"/>
</dbReference>
<accession>A0A0A2TAI2</accession>